<evidence type="ECO:0000313" key="1">
    <source>
        <dbReference type="EMBL" id="GME92358.1"/>
    </source>
</evidence>
<proteinExistence type="predicted"/>
<gene>
    <name evidence="1" type="ORF">Cboi01_000270900</name>
</gene>
<reference evidence="1" key="1">
    <citation type="submission" date="2023-04" db="EMBL/GenBank/DDBJ databases">
        <title>Candida boidinii NBRC 1967.</title>
        <authorList>
            <person name="Ichikawa N."/>
            <person name="Sato H."/>
            <person name="Tonouchi N."/>
        </authorList>
    </citation>
    <scope>NUCLEOTIDE SEQUENCE</scope>
    <source>
        <strain evidence="1">NBRC 1967</strain>
    </source>
</reference>
<comment type="caution">
    <text evidence="1">The sequence shown here is derived from an EMBL/GenBank/DDBJ whole genome shotgun (WGS) entry which is preliminary data.</text>
</comment>
<protein>
    <submittedName>
        <fullName evidence="1">Unnamed protein product</fullName>
    </submittedName>
</protein>
<organism evidence="1 2">
    <name type="scientific">Candida boidinii</name>
    <name type="common">Yeast</name>
    <dbReference type="NCBI Taxonomy" id="5477"/>
    <lineage>
        <taxon>Eukaryota</taxon>
        <taxon>Fungi</taxon>
        <taxon>Dikarya</taxon>
        <taxon>Ascomycota</taxon>
        <taxon>Saccharomycotina</taxon>
        <taxon>Pichiomycetes</taxon>
        <taxon>Pichiales</taxon>
        <taxon>Pichiaceae</taxon>
        <taxon>Ogataea</taxon>
        <taxon>Ogataea/Candida clade</taxon>
    </lineage>
</organism>
<evidence type="ECO:0000313" key="2">
    <source>
        <dbReference type="Proteomes" id="UP001165101"/>
    </source>
</evidence>
<sequence length="130" mass="14799">MFRFTVGQLSRKNIVSNLVSNQLRKNNVIKPLSLSLNNIRFYSHAPPLTKEIITERIIELLESYSKIKEDANISMTTSFSKDLGLDSFDTVEIIMEMENEFSIIIPDHEADEIKTVGQAVEYIVSQDDAC</sequence>
<dbReference type="Proteomes" id="UP001165101">
    <property type="component" value="Unassembled WGS sequence"/>
</dbReference>
<keyword evidence="2" id="KW-1185">Reference proteome</keyword>
<name>A0ACB5TP41_CANBO</name>
<accession>A0ACB5TP41</accession>
<dbReference type="EMBL" id="BSXV01001291">
    <property type="protein sequence ID" value="GME92358.1"/>
    <property type="molecule type" value="Genomic_DNA"/>
</dbReference>